<evidence type="ECO:0000313" key="2">
    <source>
        <dbReference type="Proteomes" id="UP000324222"/>
    </source>
</evidence>
<organism evidence="1 2">
    <name type="scientific">Portunus trituberculatus</name>
    <name type="common">Swimming crab</name>
    <name type="synonym">Neptunus trituberculatus</name>
    <dbReference type="NCBI Taxonomy" id="210409"/>
    <lineage>
        <taxon>Eukaryota</taxon>
        <taxon>Metazoa</taxon>
        <taxon>Ecdysozoa</taxon>
        <taxon>Arthropoda</taxon>
        <taxon>Crustacea</taxon>
        <taxon>Multicrustacea</taxon>
        <taxon>Malacostraca</taxon>
        <taxon>Eumalacostraca</taxon>
        <taxon>Eucarida</taxon>
        <taxon>Decapoda</taxon>
        <taxon>Pleocyemata</taxon>
        <taxon>Brachyura</taxon>
        <taxon>Eubrachyura</taxon>
        <taxon>Portunoidea</taxon>
        <taxon>Portunidae</taxon>
        <taxon>Portuninae</taxon>
        <taxon>Portunus</taxon>
    </lineage>
</organism>
<name>A0A5B7FPW4_PORTR</name>
<sequence length="74" mass="8552">MRIEKSRRKQRRGYCQLPQTAVFRSGVLVEPCIDVLASVPLWFRGCSGGDAGDTCVSFLRLRDRLRFLFEFRPS</sequence>
<accession>A0A5B7FPW4</accession>
<reference evidence="1 2" key="1">
    <citation type="submission" date="2019-05" db="EMBL/GenBank/DDBJ databases">
        <title>Another draft genome of Portunus trituberculatus and its Hox gene families provides insights of decapod evolution.</title>
        <authorList>
            <person name="Jeong J.-H."/>
            <person name="Song I."/>
            <person name="Kim S."/>
            <person name="Choi T."/>
            <person name="Kim D."/>
            <person name="Ryu S."/>
            <person name="Kim W."/>
        </authorList>
    </citation>
    <scope>NUCLEOTIDE SEQUENCE [LARGE SCALE GENOMIC DNA]</scope>
    <source>
        <tissue evidence="1">Muscle</tissue>
    </source>
</reference>
<dbReference type="EMBL" id="VSRR010007769">
    <property type="protein sequence ID" value="MPC47496.1"/>
    <property type="molecule type" value="Genomic_DNA"/>
</dbReference>
<comment type="caution">
    <text evidence="1">The sequence shown here is derived from an EMBL/GenBank/DDBJ whole genome shotgun (WGS) entry which is preliminary data.</text>
</comment>
<gene>
    <name evidence="1" type="ORF">E2C01_041245</name>
</gene>
<proteinExistence type="predicted"/>
<dbReference type="AlphaFoldDB" id="A0A5B7FPW4"/>
<dbReference type="Proteomes" id="UP000324222">
    <property type="component" value="Unassembled WGS sequence"/>
</dbReference>
<protein>
    <submittedName>
        <fullName evidence="1">Uncharacterized protein</fullName>
    </submittedName>
</protein>
<evidence type="ECO:0000313" key="1">
    <source>
        <dbReference type="EMBL" id="MPC47496.1"/>
    </source>
</evidence>
<keyword evidence="2" id="KW-1185">Reference proteome</keyword>